<comment type="caution">
    <text evidence="1">The sequence shown here is derived from an EMBL/GenBank/DDBJ whole genome shotgun (WGS) entry which is preliminary data.</text>
</comment>
<protein>
    <submittedName>
        <fullName evidence="1">Uncharacterized protein</fullName>
    </submittedName>
</protein>
<evidence type="ECO:0000313" key="1">
    <source>
        <dbReference type="EMBL" id="KAK7361220.1"/>
    </source>
</evidence>
<organism evidence="1 2">
    <name type="scientific">Canavalia gladiata</name>
    <name type="common">Sword bean</name>
    <name type="synonym">Dolichos gladiatus</name>
    <dbReference type="NCBI Taxonomy" id="3824"/>
    <lineage>
        <taxon>Eukaryota</taxon>
        <taxon>Viridiplantae</taxon>
        <taxon>Streptophyta</taxon>
        <taxon>Embryophyta</taxon>
        <taxon>Tracheophyta</taxon>
        <taxon>Spermatophyta</taxon>
        <taxon>Magnoliopsida</taxon>
        <taxon>eudicotyledons</taxon>
        <taxon>Gunneridae</taxon>
        <taxon>Pentapetalae</taxon>
        <taxon>rosids</taxon>
        <taxon>fabids</taxon>
        <taxon>Fabales</taxon>
        <taxon>Fabaceae</taxon>
        <taxon>Papilionoideae</taxon>
        <taxon>50 kb inversion clade</taxon>
        <taxon>NPAAA clade</taxon>
        <taxon>indigoferoid/millettioid clade</taxon>
        <taxon>Phaseoleae</taxon>
        <taxon>Canavalia</taxon>
    </lineage>
</organism>
<gene>
    <name evidence="1" type="ORF">VNO77_03268</name>
</gene>
<dbReference type="AlphaFoldDB" id="A0AAN9R3P8"/>
<reference evidence="1 2" key="1">
    <citation type="submission" date="2024-01" db="EMBL/GenBank/DDBJ databases">
        <title>The genomes of 5 underutilized Papilionoideae crops provide insights into root nodulation and disease resistanc.</title>
        <authorList>
            <person name="Jiang F."/>
        </authorList>
    </citation>
    <scope>NUCLEOTIDE SEQUENCE [LARGE SCALE GENOMIC DNA]</scope>
    <source>
        <strain evidence="1">LVBAO_FW01</strain>
        <tissue evidence="1">Leaves</tissue>
    </source>
</reference>
<name>A0AAN9R3P8_CANGL</name>
<dbReference type="EMBL" id="JAYMYQ010000001">
    <property type="protein sequence ID" value="KAK7361220.1"/>
    <property type="molecule type" value="Genomic_DNA"/>
</dbReference>
<sequence>MSLAHDPNNHELVRHTPKQGRDFPIYLLSNEQTSLHEMHLFARDLKEELVKPERSIIGAPLVFKGAREAQFVSIDTMVRCQAWDMLLFVFKPSKGTLPLGLSKDKRTYNFPNVKIKHAAPMHPYRSLPSTSRGPGQTQEFVESRERGKHPWVQAKIGIKANGIVLITILQQDREYGILNLCNPKTSKKRRNICEVIRESDKLRKEILRLDLTDIESIRCRLVGLCLFLSCMRYSELTCPRRREYCIIFERHKKHGLMKGYTDKKQEVGGFDLSYRCQNLGTNVEFRLKRCEGNICQKQSAQVVEQLLHILKDPRFEHKGHEIITIHERGSVARHILTHSGVEGLNLPGNKFPFLLHNYVPCL</sequence>
<dbReference type="Proteomes" id="UP001367508">
    <property type="component" value="Unassembled WGS sequence"/>
</dbReference>
<proteinExistence type="predicted"/>
<keyword evidence="2" id="KW-1185">Reference proteome</keyword>
<evidence type="ECO:0000313" key="2">
    <source>
        <dbReference type="Proteomes" id="UP001367508"/>
    </source>
</evidence>
<accession>A0AAN9R3P8</accession>